<evidence type="ECO:0000313" key="4">
    <source>
        <dbReference type="Proteomes" id="UP000094412"/>
    </source>
</evidence>
<evidence type="ECO:0008006" key="5">
    <source>
        <dbReference type="Google" id="ProtNLM"/>
    </source>
</evidence>
<protein>
    <recommendedName>
        <fullName evidence="5">C-type lysozyme inhibitor domain-containing protein</fullName>
    </recommendedName>
</protein>
<gene>
    <name evidence="3" type="ORF">QV13_27360</name>
</gene>
<dbReference type="STRING" id="1566387.QV13_27360"/>
<keyword evidence="2" id="KW-0732">Signal</keyword>
<dbReference type="RefSeq" id="WP_024923125.1">
    <property type="nucleotide sequence ID" value="NZ_MDEO01000036.1"/>
</dbReference>
<feature type="signal peptide" evidence="2">
    <location>
        <begin position="1"/>
        <end position="23"/>
    </location>
</feature>
<dbReference type="OrthoDB" id="8030903at2"/>
<evidence type="ECO:0000313" key="3">
    <source>
        <dbReference type="EMBL" id="OCX13238.1"/>
    </source>
</evidence>
<comment type="caution">
    <text evidence="3">The sequence shown here is derived from an EMBL/GenBank/DDBJ whole genome shotgun (WGS) entry which is preliminary data.</text>
</comment>
<feature type="region of interest" description="Disordered" evidence="1">
    <location>
        <begin position="28"/>
        <end position="59"/>
    </location>
</feature>
<reference evidence="3 4" key="1">
    <citation type="submission" date="2016-08" db="EMBL/GenBank/DDBJ databases">
        <title>Whole genome sequence of Mesorhizobium sp. strain UASWS1009 isolated from industrial sewage.</title>
        <authorList>
            <person name="Crovadore J."/>
            <person name="Calmin G."/>
            <person name="Chablais R."/>
            <person name="Cochard B."/>
            <person name="Lefort F."/>
        </authorList>
    </citation>
    <scope>NUCLEOTIDE SEQUENCE [LARGE SCALE GENOMIC DNA]</scope>
    <source>
        <strain evidence="3 4">UASWS1009</strain>
    </source>
</reference>
<dbReference type="Proteomes" id="UP000094412">
    <property type="component" value="Unassembled WGS sequence"/>
</dbReference>
<accession>A0A1C2DES2</accession>
<dbReference type="EMBL" id="MDEO01000036">
    <property type="protein sequence ID" value="OCX13238.1"/>
    <property type="molecule type" value="Genomic_DNA"/>
</dbReference>
<proteinExistence type="predicted"/>
<evidence type="ECO:0000256" key="2">
    <source>
        <dbReference type="SAM" id="SignalP"/>
    </source>
</evidence>
<dbReference type="AlphaFoldDB" id="A0A1C2DES2"/>
<feature type="compositionally biased region" description="Low complexity" evidence="1">
    <location>
        <begin position="36"/>
        <end position="50"/>
    </location>
</feature>
<keyword evidence="4" id="KW-1185">Reference proteome</keyword>
<feature type="chain" id="PRO_5008659249" description="C-type lysozyme inhibitor domain-containing protein" evidence="2">
    <location>
        <begin position="24"/>
        <end position="134"/>
    </location>
</feature>
<sequence>MALGQISRIVPAFIALFALSACVSEPGHPGMNSGTPKVQSSSSAAVSQPKATLVAKDTPQPRTATYNCADGGMMTIENVGTAIRVLGPDGISEELPASPAGQNSRFGAAHDAIVIDGREVLVMKGNATPIPCTR</sequence>
<evidence type="ECO:0000256" key="1">
    <source>
        <dbReference type="SAM" id="MobiDB-lite"/>
    </source>
</evidence>
<name>A0A1C2DES2_9HYPH</name>
<organism evidence="3 4">
    <name type="scientific">Mesorhizobium hungaricum</name>
    <dbReference type="NCBI Taxonomy" id="1566387"/>
    <lineage>
        <taxon>Bacteria</taxon>
        <taxon>Pseudomonadati</taxon>
        <taxon>Pseudomonadota</taxon>
        <taxon>Alphaproteobacteria</taxon>
        <taxon>Hyphomicrobiales</taxon>
        <taxon>Phyllobacteriaceae</taxon>
        <taxon>Mesorhizobium</taxon>
    </lineage>
</organism>